<protein>
    <recommendedName>
        <fullName evidence="2 3">EGF-like domain-containing protein</fullName>
    </recommendedName>
</protein>
<evidence type="ECO:0000313" key="4">
    <source>
        <dbReference type="EMBL" id="OXA58837.1"/>
    </source>
</evidence>
<dbReference type="EMBL" id="LNIX01000003">
    <property type="protein sequence ID" value="OXA58837.1"/>
    <property type="molecule type" value="Genomic_DNA"/>
</dbReference>
<evidence type="ECO:0000259" key="3">
    <source>
        <dbReference type="PROSITE" id="PS01186"/>
    </source>
</evidence>
<reference evidence="4 5" key="1">
    <citation type="submission" date="2015-12" db="EMBL/GenBank/DDBJ databases">
        <title>The genome of Folsomia candida.</title>
        <authorList>
            <person name="Faddeeva A."/>
            <person name="Derks M.F."/>
            <person name="Anvar Y."/>
            <person name="Smit S."/>
            <person name="Van Straalen N."/>
            <person name="Roelofs D."/>
        </authorList>
    </citation>
    <scope>NUCLEOTIDE SEQUENCE [LARGE SCALE GENOMIC DNA]</scope>
    <source>
        <strain evidence="4 5">VU population</strain>
        <tissue evidence="4">Whole body</tissue>
    </source>
</reference>
<feature type="signal peptide" evidence="1">
    <location>
        <begin position="1"/>
        <end position="22"/>
    </location>
</feature>
<dbReference type="PROSITE" id="PS00022">
    <property type="entry name" value="EGF_1"/>
    <property type="match status" value="1"/>
</dbReference>
<dbReference type="AlphaFoldDB" id="A0A226ENX2"/>
<dbReference type="InterPro" id="IPR000742">
    <property type="entry name" value="EGF"/>
</dbReference>
<comment type="caution">
    <text evidence="4">The sequence shown here is derived from an EMBL/GenBank/DDBJ whole genome shotgun (WGS) entry which is preliminary data.</text>
</comment>
<name>A0A226ENX2_FOLCA</name>
<feature type="domain" description="EGF-like" evidence="2 3">
    <location>
        <begin position="201"/>
        <end position="212"/>
    </location>
</feature>
<dbReference type="PROSITE" id="PS01186">
    <property type="entry name" value="EGF_2"/>
    <property type="match status" value="1"/>
</dbReference>
<evidence type="ECO:0000259" key="2">
    <source>
        <dbReference type="PROSITE" id="PS00022"/>
    </source>
</evidence>
<gene>
    <name evidence="4" type="ORF">Fcan01_06931</name>
</gene>
<proteinExistence type="predicted"/>
<dbReference type="Proteomes" id="UP000198287">
    <property type="component" value="Unassembled WGS sequence"/>
</dbReference>
<sequence>MLSKLSLLFIFSEIYLIITVKSSSQKFYESLTPALGLEKNASIQKITKYYEKLYLRLHSKDYGFAKFGESCEVSTVDEIEDHLDMGYGIIRDQEEDGKYRRAVEQHLHPKLREFYYRSKTFCDFRKLLICDSTTHECICAHPSLGVGRNETCQINIGKRCDLNSTQLIPVGIPSLPEHPITINCISQAECVSSFGVATKLCRCKKGYFGAGCKPSLQHTWPRKNMKQSGRGITGARSMSGNNKEMTEYFLYPVSAM</sequence>
<organism evidence="4 5">
    <name type="scientific">Folsomia candida</name>
    <name type="common">Springtail</name>
    <dbReference type="NCBI Taxonomy" id="158441"/>
    <lineage>
        <taxon>Eukaryota</taxon>
        <taxon>Metazoa</taxon>
        <taxon>Ecdysozoa</taxon>
        <taxon>Arthropoda</taxon>
        <taxon>Hexapoda</taxon>
        <taxon>Collembola</taxon>
        <taxon>Entomobryomorpha</taxon>
        <taxon>Isotomoidea</taxon>
        <taxon>Isotomidae</taxon>
        <taxon>Proisotominae</taxon>
        <taxon>Folsomia</taxon>
    </lineage>
</organism>
<keyword evidence="1" id="KW-0732">Signal</keyword>
<evidence type="ECO:0000313" key="5">
    <source>
        <dbReference type="Proteomes" id="UP000198287"/>
    </source>
</evidence>
<evidence type="ECO:0000256" key="1">
    <source>
        <dbReference type="SAM" id="SignalP"/>
    </source>
</evidence>
<keyword evidence="5" id="KW-1185">Reference proteome</keyword>
<feature type="chain" id="PRO_5012262801" description="EGF-like domain-containing protein" evidence="1">
    <location>
        <begin position="23"/>
        <end position="256"/>
    </location>
</feature>
<accession>A0A226ENX2</accession>